<dbReference type="Pfam" id="PF07992">
    <property type="entry name" value="Pyr_redox_2"/>
    <property type="match status" value="1"/>
</dbReference>
<dbReference type="PANTHER" id="PTHR22912:SF217">
    <property type="entry name" value="DIHYDROLIPOYL DEHYDROGENASE"/>
    <property type="match status" value="1"/>
</dbReference>
<keyword evidence="3" id="KW-0285">Flavoprotein</keyword>
<evidence type="ECO:0000256" key="4">
    <source>
        <dbReference type="ARBA" id="ARBA00022827"/>
    </source>
</evidence>
<dbReference type="InterPro" id="IPR023753">
    <property type="entry name" value="FAD/NAD-binding_dom"/>
</dbReference>
<dbReference type="GO" id="GO:0050660">
    <property type="term" value="F:flavin adenine dinucleotide binding"/>
    <property type="evidence" value="ECO:0007669"/>
    <property type="project" value="TreeGrafter"/>
</dbReference>
<dbReference type="InterPro" id="IPR001100">
    <property type="entry name" value="Pyr_nuc-diS_OxRdtase"/>
</dbReference>
<feature type="domain" description="Pyridine nucleotide-disulphide oxidoreductase dimerisation" evidence="9">
    <location>
        <begin position="358"/>
        <end position="465"/>
    </location>
</feature>
<dbReference type="Gene3D" id="3.30.390.30">
    <property type="match status" value="1"/>
</dbReference>
<dbReference type="InterPro" id="IPR004099">
    <property type="entry name" value="Pyr_nucl-diS_OxRdtase_dimer"/>
</dbReference>
<dbReference type="PANTHER" id="PTHR22912">
    <property type="entry name" value="DISULFIDE OXIDOREDUCTASE"/>
    <property type="match status" value="1"/>
</dbReference>
<dbReference type="EC" id="1.8.1.4" evidence="11"/>
<keyword evidence="7" id="KW-1015">Disulfide bond</keyword>
<dbReference type="EMBL" id="CABR01000114">
    <property type="protein sequence ID" value="CBI10960.1"/>
    <property type="molecule type" value="Genomic_DNA"/>
</dbReference>
<dbReference type="GO" id="GO:0006103">
    <property type="term" value="P:2-oxoglutarate metabolic process"/>
    <property type="evidence" value="ECO:0007669"/>
    <property type="project" value="TreeGrafter"/>
</dbReference>
<name>E6QUN7_9ZZZZ</name>
<evidence type="ECO:0000256" key="2">
    <source>
        <dbReference type="ARBA" id="ARBA00007532"/>
    </source>
</evidence>
<dbReference type="PIRSF" id="PIRSF000350">
    <property type="entry name" value="Mercury_reductase_MerA"/>
    <property type="match status" value="1"/>
</dbReference>
<evidence type="ECO:0000259" key="9">
    <source>
        <dbReference type="Pfam" id="PF02852"/>
    </source>
</evidence>
<dbReference type="InterPro" id="IPR036188">
    <property type="entry name" value="FAD/NAD-bd_sf"/>
</dbReference>
<comment type="cofactor">
    <cofactor evidence="1">
        <name>FAD</name>
        <dbReference type="ChEBI" id="CHEBI:57692"/>
    </cofactor>
</comment>
<proteinExistence type="inferred from homology"/>
<protein>
    <submittedName>
        <fullName evidence="11">Putative dihydrolipoamide dehydrogenase E3 subunit of both pyruvate dehydrogenase and 2-oxoglutarate dehydrogenase complexes</fullName>
        <ecNumber evidence="11">1.8.1.4</ecNumber>
    </submittedName>
</protein>
<keyword evidence="8" id="KW-0676">Redox-active center</keyword>
<evidence type="ECO:0000256" key="5">
    <source>
        <dbReference type="ARBA" id="ARBA00023002"/>
    </source>
</evidence>
<dbReference type="Gene3D" id="3.50.50.60">
    <property type="entry name" value="FAD/NAD(P)-binding domain"/>
    <property type="match status" value="2"/>
</dbReference>
<keyword evidence="4" id="KW-0274">FAD</keyword>
<accession>E6QUN7</accession>
<feature type="domain" description="FAD/NAD(P)-binding" evidence="10">
    <location>
        <begin position="8"/>
        <end position="337"/>
    </location>
</feature>
<keyword evidence="6" id="KW-0520">NAD</keyword>
<dbReference type="SUPFAM" id="SSF51905">
    <property type="entry name" value="FAD/NAD(P)-binding domain"/>
    <property type="match status" value="1"/>
</dbReference>
<evidence type="ECO:0000256" key="7">
    <source>
        <dbReference type="ARBA" id="ARBA00023157"/>
    </source>
</evidence>
<reference evidence="11" key="1">
    <citation type="submission" date="2009-10" db="EMBL/GenBank/DDBJ databases">
        <title>Diversity of trophic interactions inside an arsenic-rich microbial ecosystem.</title>
        <authorList>
            <person name="Bertin P.N."/>
            <person name="Heinrich-Salmeron A."/>
            <person name="Pelletier E."/>
            <person name="Goulhen-Chollet F."/>
            <person name="Arsene-Ploetze F."/>
            <person name="Gallien S."/>
            <person name="Calteau A."/>
            <person name="Vallenet D."/>
            <person name="Casiot C."/>
            <person name="Chane-Woon-Ming B."/>
            <person name="Giloteaux L."/>
            <person name="Barakat M."/>
            <person name="Bonnefoy V."/>
            <person name="Bruneel O."/>
            <person name="Chandler M."/>
            <person name="Cleiss J."/>
            <person name="Duran R."/>
            <person name="Elbaz-Poulichet F."/>
            <person name="Fonknechten N."/>
            <person name="Lauga B."/>
            <person name="Mornico D."/>
            <person name="Ortet P."/>
            <person name="Schaeffer C."/>
            <person name="Siguier P."/>
            <person name="Alexander Thil Smith A."/>
            <person name="Van Dorsselaer A."/>
            <person name="Weissenbach J."/>
            <person name="Medigue C."/>
            <person name="Le Paslier D."/>
        </authorList>
    </citation>
    <scope>NUCLEOTIDE SEQUENCE</scope>
</reference>
<dbReference type="GO" id="GO:0004148">
    <property type="term" value="F:dihydrolipoyl dehydrogenase (NADH) activity"/>
    <property type="evidence" value="ECO:0007669"/>
    <property type="project" value="UniProtKB-EC"/>
</dbReference>
<evidence type="ECO:0000259" key="10">
    <source>
        <dbReference type="Pfam" id="PF07992"/>
    </source>
</evidence>
<dbReference type="InterPro" id="IPR012999">
    <property type="entry name" value="Pyr_OxRdtase_I_AS"/>
</dbReference>
<keyword evidence="5 11" id="KW-0560">Oxidoreductase</keyword>
<dbReference type="PRINTS" id="PR00368">
    <property type="entry name" value="FADPNR"/>
</dbReference>
<dbReference type="SUPFAM" id="SSF55424">
    <property type="entry name" value="FAD/NAD-linked reductases, dimerisation (C-terminal) domain"/>
    <property type="match status" value="1"/>
</dbReference>
<comment type="similarity">
    <text evidence="2">Belongs to the class-I pyridine nucleotide-disulfide oxidoreductase family.</text>
</comment>
<organism evidence="11">
    <name type="scientific">mine drainage metagenome</name>
    <dbReference type="NCBI Taxonomy" id="410659"/>
    <lineage>
        <taxon>unclassified sequences</taxon>
        <taxon>metagenomes</taxon>
        <taxon>ecological metagenomes</taxon>
    </lineage>
</organism>
<sequence length="491" mass="52895">MDTQAMQFDLIVIGSGPGGYKAAINAAHMGAKVALIERDLPGGTCLNQGCIPKKSLLHMASLIASVNELEGRGLVGHVRGDLKAAMAHKDAVVKGIRDNFLLWLKRMGIRLFRGEARFIDRQRVRVSLTAPLADDSATTLELQASRIIIATGSTPRELPACPTDGRVIVNSRDLLFKLDDLPHSVLCVGGGAIGVEFGYLLHQFGAQVRIVEQGDRLLYQSNMPDRACGALERKLSRLGIEVCNNLNVVSTRVEENGVDVEFSNCERAHYDYVLVAVGRQPQTQGLGLEEIGVTVNAEGFIVTSEYLETSVAGIYAVGDVKRSPMFSPMTANAALYDGKVAATNAIRGNELQANYFKVPFVIHSALEMASVGLSEGQAEEAGFDEEVARSSLGGSGKARAYHDFEGFTEVVHDAETGQLLGGCIVGPEAGEQVHMLSAALQSKLGLWFFKDMSYSHPSWCEELETTIDSCTSAFSKSDKIIFRPGILAGTE</sequence>
<gene>
    <name evidence="11" type="ORF">CARN7_1763</name>
</gene>
<keyword evidence="11" id="KW-0670">Pyruvate</keyword>
<dbReference type="AlphaFoldDB" id="E6QUN7"/>
<dbReference type="PROSITE" id="PS00076">
    <property type="entry name" value="PYRIDINE_REDOX_1"/>
    <property type="match status" value="1"/>
</dbReference>
<evidence type="ECO:0000256" key="1">
    <source>
        <dbReference type="ARBA" id="ARBA00001974"/>
    </source>
</evidence>
<dbReference type="Pfam" id="PF02852">
    <property type="entry name" value="Pyr_redox_dim"/>
    <property type="match status" value="1"/>
</dbReference>
<evidence type="ECO:0000256" key="3">
    <source>
        <dbReference type="ARBA" id="ARBA00022630"/>
    </source>
</evidence>
<dbReference type="InterPro" id="IPR050151">
    <property type="entry name" value="Class-I_Pyr_Nuc-Dis_Oxidored"/>
</dbReference>
<comment type="caution">
    <text evidence="11">The sequence shown here is derived from an EMBL/GenBank/DDBJ whole genome shotgun (WGS) entry which is preliminary data.</text>
</comment>
<evidence type="ECO:0000313" key="11">
    <source>
        <dbReference type="EMBL" id="CBI10960.1"/>
    </source>
</evidence>
<evidence type="ECO:0000256" key="8">
    <source>
        <dbReference type="ARBA" id="ARBA00023284"/>
    </source>
</evidence>
<dbReference type="PRINTS" id="PR00411">
    <property type="entry name" value="PNDRDTASEI"/>
</dbReference>
<evidence type="ECO:0000256" key="6">
    <source>
        <dbReference type="ARBA" id="ARBA00023027"/>
    </source>
</evidence>
<dbReference type="InterPro" id="IPR016156">
    <property type="entry name" value="FAD/NAD-linked_Rdtase_dimer_sf"/>
</dbReference>